<dbReference type="RefSeq" id="WP_184808875.1">
    <property type="nucleotide sequence ID" value="NZ_JACHJQ010000001.1"/>
</dbReference>
<dbReference type="PANTHER" id="PTHR42941">
    <property type="entry name" value="SLL1037 PROTEIN"/>
    <property type="match status" value="1"/>
</dbReference>
<dbReference type="InterPro" id="IPR006311">
    <property type="entry name" value="TAT_signal"/>
</dbReference>
<dbReference type="AlphaFoldDB" id="A0A7W7Q0M4"/>
<dbReference type="Pfam" id="PF16868">
    <property type="entry name" value="NMT1_3"/>
    <property type="match status" value="1"/>
</dbReference>
<evidence type="ECO:0000313" key="2">
    <source>
        <dbReference type="EMBL" id="MBB4904653.1"/>
    </source>
</evidence>
<gene>
    <name evidence="2" type="ORF">FHR82_000863</name>
</gene>
<keyword evidence="3" id="KW-1185">Reference proteome</keyword>
<proteinExistence type="predicted"/>
<dbReference type="PANTHER" id="PTHR42941:SF1">
    <property type="entry name" value="SLL1037 PROTEIN"/>
    <property type="match status" value="1"/>
</dbReference>
<evidence type="ECO:0000256" key="1">
    <source>
        <dbReference type="SAM" id="MobiDB-lite"/>
    </source>
</evidence>
<dbReference type="Proteomes" id="UP000520767">
    <property type="component" value="Unassembled WGS sequence"/>
</dbReference>
<sequence length="330" mass="34151">MTTPATPCGQPTPTPPKLSAPSGSVEPGGRRPTRRAFLTLSAALIATACTGSPQETLRIAAGEPGGFYKEFAELLAGEMPATVLSTTGSVDNLGLVRDGGADLALTLADAAAAAYAGRTPFTIPLPLRAIGRVYENYMQLVVPADSPARSVTDLAGQRISLGAKGSGAALFGDRMITESGITATVDHHPLAEAVAELAMGSVDALLWSGGVPTPALTELHRIRPIRLLDLTDQLAALQATHGPVYEQVAVPDGGYGHPVDTIGVPNLLVTRRDLPEDVAGAVARVLVTRASRLVPPQALGTQYLDQRSLIATAPLPMHPGAATAYRDLRG</sequence>
<dbReference type="PROSITE" id="PS51318">
    <property type="entry name" value="TAT"/>
    <property type="match status" value="1"/>
</dbReference>
<dbReference type="SUPFAM" id="SSF53850">
    <property type="entry name" value="Periplasmic binding protein-like II"/>
    <property type="match status" value="1"/>
</dbReference>
<dbReference type="EMBL" id="JACHJQ010000001">
    <property type="protein sequence ID" value="MBB4904653.1"/>
    <property type="molecule type" value="Genomic_DNA"/>
</dbReference>
<dbReference type="InterPro" id="IPR011852">
    <property type="entry name" value="TRAP_TAXI"/>
</dbReference>
<evidence type="ECO:0008006" key="4">
    <source>
        <dbReference type="Google" id="ProtNLM"/>
    </source>
</evidence>
<evidence type="ECO:0000313" key="3">
    <source>
        <dbReference type="Proteomes" id="UP000520767"/>
    </source>
</evidence>
<comment type="caution">
    <text evidence="2">The sequence shown here is derived from an EMBL/GenBank/DDBJ whole genome shotgun (WGS) entry which is preliminary data.</text>
</comment>
<dbReference type="Gene3D" id="3.40.190.10">
    <property type="entry name" value="Periplasmic binding protein-like II"/>
    <property type="match status" value="2"/>
</dbReference>
<dbReference type="NCBIfam" id="TIGR02122">
    <property type="entry name" value="TRAP_TAXI"/>
    <property type="match status" value="1"/>
</dbReference>
<name>A0A7W7Q0M4_9PSEU</name>
<feature type="region of interest" description="Disordered" evidence="1">
    <location>
        <begin position="1"/>
        <end position="32"/>
    </location>
</feature>
<organism evidence="2 3">
    <name type="scientific">Actinophytocola algeriensis</name>
    <dbReference type="NCBI Taxonomy" id="1768010"/>
    <lineage>
        <taxon>Bacteria</taxon>
        <taxon>Bacillati</taxon>
        <taxon>Actinomycetota</taxon>
        <taxon>Actinomycetes</taxon>
        <taxon>Pseudonocardiales</taxon>
        <taxon>Pseudonocardiaceae</taxon>
    </lineage>
</organism>
<accession>A0A7W7Q0M4</accession>
<reference evidence="2 3" key="1">
    <citation type="submission" date="2020-08" db="EMBL/GenBank/DDBJ databases">
        <title>Genomic Encyclopedia of Type Strains, Phase III (KMG-III): the genomes of soil and plant-associated and newly described type strains.</title>
        <authorList>
            <person name="Whitman W."/>
        </authorList>
    </citation>
    <scope>NUCLEOTIDE SEQUENCE [LARGE SCALE GENOMIC DNA]</scope>
    <source>
        <strain evidence="2 3">CECT 8960</strain>
    </source>
</reference>
<protein>
    <recommendedName>
        <fullName evidence="4">TRAP transporter TAXI family solute receptor</fullName>
    </recommendedName>
</protein>